<dbReference type="Proteomes" id="UP001286174">
    <property type="component" value="Unassembled WGS sequence"/>
</dbReference>
<sequence length="548" mass="58196">MSESVLTMNGGLQIESLTIPELAERIRIGDRDCMMRMYRLLHDDLFAMARNTIASAKQAEFVVRKTFAEVFYHHEDIDPDLFELNLVQVLSENTRREDIRNTYTRTLKRSEIMAAQAELDKPTVSEVTSPLINAVKAKAVPARLAMDYAEAADAAVPQEQERSQSLTHTLSMPVLLSGACAIAAAGVAANAYHQAQVRKRDLSYTQMMDALNISFDTDESGNETSVFEYEPAAQKAVSDLVAAHTGTLKTSASSLDLSKVGDTLVNYELSDSDIYGQTARVSVKRTYTVQDTRAPEISLANDSVELTEGDSFDANSVVAAVADPADGALTQVEEEPAQLVNDAQGRLYENGWYTVSSNVDTNTAGTYEVTVHAVDNHGNASDASVAVTVKAKPKVVVTTASAAGSGSTVTAAASVNTGANASSIYSLLTGSYGFTKAAAAGILANMQIESSFNPNAGSSYYGLCQWGGSRVSNLSAFCAANGYSSSSVDGQVAFMVSEMGGGMISTMNSFSDDAQGAADAGTYFRVNFERSAGLNNVANIAAGFYNAL</sequence>
<comment type="caution">
    <text evidence="2">The sequence shown here is derived from an EMBL/GenBank/DDBJ whole genome shotgun (WGS) entry which is preliminary data.</text>
</comment>
<accession>A0AB35U6P9</accession>
<name>A0AB35U6P9_9FIRM</name>
<dbReference type="Gene3D" id="1.10.530.10">
    <property type="match status" value="1"/>
</dbReference>
<reference evidence="2 3" key="1">
    <citation type="submission" date="2022-03" db="EMBL/GenBank/DDBJ databases">
        <title>Novel taxa within the pig intestine.</title>
        <authorList>
            <person name="Wylensek D."/>
            <person name="Bishof K."/>
            <person name="Afrizal A."/>
            <person name="Clavel T."/>
        </authorList>
    </citation>
    <scope>NUCLEOTIDE SEQUENCE [LARGE SCALE GENOMIC DNA]</scope>
    <source>
        <strain evidence="2 3">CLA-KB-P133</strain>
    </source>
</reference>
<evidence type="ECO:0000313" key="2">
    <source>
        <dbReference type="EMBL" id="MDX8420446.1"/>
    </source>
</evidence>
<organism evidence="2 3">
    <name type="scientific">Grylomicrobium aquisgranensis</name>
    <dbReference type="NCBI Taxonomy" id="2926318"/>
    <lineage>
        <taxon>Bacteria</taxon>
        <taxon>Bacillati</taxon>
        <taxon>Bacillota</taxon>
        <taxon>Erysipelotrichia</taxon>
        <taxon>Erysipelotrichales</taxon>
        <taxon>Erysipelotrichaceae</taxon>
        <taxon>Grylomicrobium</taxon>
    </lineage>
</organism>
<dbReference type="EMBL" id="JALBUR010000038">
    <property type="protein sequence ID" value="MDX8420446.1"/>
    <property type="molecule type" value="Genomic_DNA"/>
</dbReference>
<dbReference type="AlphaFoldDB" id="A0AB35U6P9"/>
<evidence type="ECO:0000313" key="3">
    <source>
        <dbReference type="Proteomes" id="UP001286174"/>
    </source>
</evidence>
<keyword evidence="3" id="KW-1185">Reference proteome</keyword>
<feature type="domain" description="Phage tail lysozyme" evidence="1">
    <location>
        <begin position="420"/>
        <end position="545"/>
    </location>
</feature>
<dbReference type="Gene3D" id="2.60.40.10">
    <property type="entry name" value="Immunoglobulins"/>
    <property type="match status" value="1"/>
</dbReference>
<dbReference type="Pfam" id="PF18013">
    <property type="entry name" value="Phage_lysozyme2"/>
    <property type="match status" value="1"/>
</dbReference>
<dbReference type="InterPro" id="IPR041219">
    <property type="entry name" value="Phage_lysozyme2"/>
</dbReference>
<gene>
    <name evidence="2" type="ORF">MOZ60_10155</name>
</gene>
<dbReference type="RefSeq" id="WP_370596579.1">
    <property type="nucleotide sequence ID" value="NZ_JALBUR010000038.1"/>
</dbReference>
<evidence type="ECO:0000259" key="1">
    <source>
        <dbReference type="Pfam" id="PF18013"/>
    </source>
</evidence>
<proteinExistence type="predicted"/>
<protein>
    <submittedName>
        <fullName evidence="2">Phage tail tip lysozyme</fullName>
    </submittedName>
</protein>
<dbReference type="InterPro" id="IPR013783">
    <property type="entry name" value="Ig-like_fold"/>
</dbReference>